<comment type="caution">
    <text evidence="2">The sequence shown here is derived from an EMBL/GenBank/DDBJ whole genome shotgun (WGS) entry which is preliminary data.</text>
</comment>
<dbReference type="PROSITE" id="PS50206">
    <property type="entry name" value="RHODANESE_3"/>
    <property type="match status" value="1"/>
</dbReference>
<dbReference type="CDD" id="cd01519">
    <property type="entry name" value="RHOD_HSP67B2"/>
    <property type="match status" value="1"/>
</dbReference>
<evidence type="ECO:0000313" key="3">
    <source>
        <dbReference type="Proteomes" id="UP001430848"/>
    </source>
</evidence>
<gene>
    <name evidence="2" type="primary">RDL2</name>
    <name evidence="2" type="ORF">SLS63_002140</name>
</gene>
<dbReference type="PANTHER" id="PTHR44086:SF10">
    <property type="entry name" value="THIOSULFATE SULFURTRANSFERASE_RHODANESE-LIKE DOMAIN-CONTAINING PROTEIN 3"/>
    <property type="match status" value="1"/>
</dbReference>
<organism evidence="2 3">
    <name type="scientific">Diaporthe eres</name>
    <name type="common">Phomopsis oblonga</name>
    <dbReference type="NCBI Taxonomy" id="83184"/>
    <lineage>
        <taxon>Eukaryota</taxon>
        <taxon>Fungi</taxon>
        <taxon>Dikarya</taxon>
        <taxon>Ascomycota</taxon>
        <taxon>Pezizomycotina</taxon>
        <taxon>Sordariomycetes</taxon>
        <taxon>Sordariomycetidae</taxon>
        <taxon>Diaporthales</taxon>
        <taxon>Diaporthaceae</taxon>
        <taxon>Diaporthe</taxon>
        <taxon>Diaporthe eres species complex</taxon>
    </lineage>
</organism>
<dbReference type="Proteomes" id="UP001430848">
    <property type="component" value="Unassembled WGS sequence"/>
</dbReference>
<dbReference type="Gene3D" id="3.40.250.10">
    <property type="entry name" value="Rhodanese-like domain"/>
    <property type="match status" value="1"/>
</dbReference>
<name>A0ABR1PKL2_DIAER</name>
<evidence type="ECO:0000259" key="1">
    <source>
        <dbReference type="PROSITE" id="PS50206"/>
    </source>
</evidence>
<dbReference type="InterPro" id="IPR036873">
    <property type="entry name" value="Rhodanese-like_dom_sf"/>
</dbReference>
<evidence type="ECO:0000313" key="2">
    <source>
        <dbReference type="EMBL" id="KAK7738803.1"/>
    </source>
</evidence>
<reference evidence="2 3" key="1">
    <citation type="submission" date="2024-02" db="EMBL/GenBank/DDBJ databases">
        <title>De novo assembly and annotation of 12 fungi associated with fruit tree decline syndrome in Ontario, Canada.</title>
        <authorList>
            <person name="Sulman M."/>
            <person name="Ellouze W."/>
            <person name="Ilyukhin E."/>
        </authorList>
    </citation>
    <scope>NUCLEOTIDE SEQUENCE [LARGE SCALE GENOMIC DNA]</scope>
    <source>
        <strain evidence="2 3">M169</strain>
    </source>
</reference>
<dbReference type="SUPFAM" id="SSF52821">
    <property type="entry name" value="Rhodanese/Cell cycle control phosphatase"/>
    <property type="match status" value="1"/>
</dbReference>
<accession>A0ABR1PKL2</accession>
<dbReference type="Pfam" id="PF00581">
    <property type="entry name" value="Rhodanese"/>
    <property type="match status" value="1"/>
</dbReference>
<dbReference type="SMART" id="SM00450">
    <property type="entry name" value="RHOD"/>
    <property type="match status" value="1"/>
</dbReference>
<feature type="domain" description="Rhodanese" evidence="1">
    <location>
        <begin position="83"/>
        <end position="185"/>
    </location>
</feature>
<dbReference type="InterPro" id="IPR001763">
    <property type="entry name" value="Rhodanese-like_dom"/>
</dbReference>
<protein>
    <submittedName>
        <fullName evidence="2">Thiosulfate sulfurtransferase rdl2, mitochondrial</fullName>
    </submittedName>
</protein>
<proteinExistence type="predicted"/>
<dbReference type="PANTHER" id="PTHR44086">
    <property type="entry name" value="THIOSULFATE SULFURTRANSFERASE RDL2, MITOCHONDRIAL-RELATED"/>
    <property type="match status" value="1"/>
</dbReference>
<keyword evidence="3" id="KW-1185">Reference proteome</keyword>
<dbReference type="EMBL" id="JAKNSF020000005">
    <property type="protein sequence ID" value="KAK7738803.1"/>
    <property type="molecule type" value="Genomic_DNA"/>
</dbReference>
<sequence>MASTRTLQTAANALRLGAYRAGVASSRSLLLRSTAPQAARLSAPAPRHAAAAFPSGIRRYSQQQPAESKIWSFEDIQKLTQEPKPNVVVVDVREPGELKSTGRVPGAVNIPVTSQPDSFHITEEDFEDRFGYPRPAKDQEVVFYCKAGVRSRAAAGLAKDAGWSSVGEYPGSWLDWAENGGKVER</sequence>